<keyword evidence="2" id="KW-1133">Transmembrane helix</keyword>
<name>A0A3P6RAB0_CYLGO</name>
<protein>
    <submittedName>
        <fullName evidence="3">Uncharacterized protein</fullName>
    </submittedName>
</protein>
<accession>A0A3P6RAB0</accession>
<organism evidence="3 4">
    <name type="scientific">Cylicostephanus goldi</name>
    <name type="common">Nematode worm</name>
    <dbReference type="NCBI Taxonomy" id="71465"/>
    <lineage>
        <taxon>Eukaryota</taxon>
        <taxon>Metazoa</taxon>
        <taxon>Ecdysozoa</taxon>
        <taxon>Nematoda</taxon>
        <taxon>Chromadorea</taxon>
        <taxon>Rhabditida</taxon>
        <taxon>Rhabditina</taxon>
        <taxon>Rhabditomorpha</taxon>
        <taxon>Strongyloidea</taxon>
        <taxon>Strongylidae</taxon>
        <taxon>Cylicostephanus</taxon>
    </lineage>
</organism>
<dbReference type="Proteomes" id="UP000271889">
    <property type="component" value="Unassembled WGS sequence"/>
</dbReference>
<keyword evidence="4" id="KW-1185">Reference proteome</keyword>
<proteinExistence type="predicted"/>
<gene>
    <name evidence="3" type="ORF">CGOC_LOCUS4638</name>
</gene>
<feature type="transmembrane region" description="Helical" evidence="2">
    <location>
        <begin position="130"/>
        <end position="154"/>
    </location>
</feature>
<keyword evidence="2" id="KW-0472">Membrane</keyword>
<evidence type="ECO:0000256" key="1">
    <source>
        <dbReference type="SAM" id="MobiDB-lite"/>
    </source>
</evidence>
<evidence type="ECO:0000256" key="2">
    <source>
        <dbReference type="SAM" id="Phobius"/>
    </source>
</evidence>
<reference evidence="3 4" key="1">
    <citation type="submission" date="2018-11" db="EMBL/GenBank/DDBJ databases">
        <authorList>
            <consortium name="Pathogen Informatics"/>
        </authorList>
    </citation>
    <scope>NUCLEOTIDE SEQUENCE [LARGE SCALE GENOMIC DNA]</scope>
</reference>
<dbReference type="AlphaFoldDB" id="A0A3P6RAB0"/>
<sequence>MVDRVGSGWKGWWGWCGSGDSVDGGDGGMVWKGTVRQVWVVEMVLMVRDGRNVGTVWMVGMVEVEKNDEDGVYGEDGEDGVDGEDGGDGGMVWKGIVGEVQTIGVSDYGRGCGAVVSDGYGGNGAPRKRLLVDVFFTINIVVSIVVVVASNFYYEQVSVNRYRTWSLLGVDVNATHAHRTRQCTREVRKNQLSAEENSSKETEMMCHATT</sequence>
<evidence type="ECO:0000313" key="3">
    <source>
        <dbReference type="EMBL" id="VDK59376.1"/>
    </source>
</evidence>
<feature type="region of interest" description="Disordered" evidence="1">
    <location>
        <begin position="188"/>
        <end position="210"/>
    </location>
</feature>
<evidence type="ECO:0000313" key="4">
    <source>
        <dbReference type="Proteomes" id="UP000271889"/>
    </source>
</evidence>
<keyword evidence="2" id="KW-0812">Transmembrane</keyword>
<dbReference type="EMBL" id="UYRV01013091">
    <property type="protein sequence ID" value="VDK59376.1"/>
    <property type="molecule type" value="Genomic_DNA"/>
</dbReference>